<accession>X1JN45</accession>
<dbReference type="AlphaFoldDB" id="X1JN45"/>
<organism evidence="1">
    <name type="scientific">marine sediment metagenome</name>
    <dbReference type="NCBI Taxonomy" id="412755"/>
    <lineage>
        <taxon>unclassified sequences</taxon>
        <taxon>metagenomes</taxon>
        <taxon>ecological metagenomes</taxon>
    </lineage>
</organism>
<evidence type="ECO:0000313" key="1">
    <source>
        <dbReference type="EMBL" id="GAH96156.1"/>
    </source>
</evidence>
<protein>
    <submittedName>
        <fullName evidence="1">Uncharacterized protein</fullName>
    </submittedName>
</protein>
<gene>
    <name evidence="1" type="ORF">S03H2_69281</name>
</gene>
<reference evidence="1" key="1">
    <citation type="journal article" date="2014" name="Front. Microbiol.">
        <title>High frequency of phylogenetically diverse reductive dehalogenase-homologous genes in deep subseafloor sedimentary metagenomes.</title>
        <authorList>
            <person name="Kawai M."/>
            <person name="Futagami T."/>
            <person name="Toyoda A."/>
            <person name="Takaki Y."/>
            <person name="Nishi S."/>
            <person name="Hori S."/>
            <person name="Arai W."/>
            <person name="Tsubouchi T."/>
            <person name="Morono Y."/>
            <person name="Uchiyama I."/>
            <person name="Ito T."/>
            <person name="Fujiyama A."/>
            <person name="Inagaki F."/>
            <person name="Takami H."/>
        </authorList>
    </citation>
    <scope>NUCLEOTIDE SEQUENCE</scope>
    <source>
        <strain evidence="1">Expedition CK06-06</strain>
    </source>
</reference>
<sequence>FHNLSKILKDYPNLSLALITSVKFDYFGSDLPIFSYSSHDDVINYVKKINS</sequence>
<comment type="caution">
    <text evidence="1">The sequence shown here is derived from an EMBL/GenBank/DDBJ whole genome shotgun (WGS) entry which is preliminary data.</text>
</comment>
<proteinExistence type="predicted"/>
<dbReference type="EMBL" id="BARU01045741">
    <property type="protein sequence ID" value="GAH96156.1"/>
    <property type="molecule type" value="Genomic_DNA"/>
</dbReference>
<name>X1JN45_9ZZZZ</name>
<feature type="non-terminal residue" evidence="1">
    <location>
        <position position="1"/>
    </location>
</feature>